<accession>J3NIS4</accession>
<evidence type="ECO:0000313" key="2">
    <source>
        <dbReference type="EnsemblFungi" id="EJT81174"/>
    </source>
</evidence>
<sequence>MASEEGTRSEGVCQRGSRMARLYGHNVGSRAGSGIDVEKVLGQVRFSAVRRFLAWKYCAEC</sequence>
<keyword evidence="3" id="KW-1185">Reference proteome</keyword>
<dbReference type="HOGENOM" id="CLU_2922750_0_0_1"/>
<dbReference type="EMBL" id="GL385395">
    <property type="protein sequence ID" value="EJT81174.1"/>
    <property type="molecule type" value="Genomic_DNA"/>
</dbReference>
<protein>
    <submittedName>
        <fullName evidence="1 2">Uncharacterized protein</fullName>
    </submittedName>
</protein>
<reference evidence="2" key="5">
    <citation type="submission" date="2018-04" db="UniProtKB">
        <authorList>
            <consortium name="EnsemblFungi"/>
        </authorList>
    </citation>
    <scope>IDENTIFICATION</scope>
    <source>
        <strain evidence="2">R3-111a-1</strain>
    </source>
</reference>
<dbReference type="GeneID" id="20341616"/>
<dbReference type="AlphaFoldDB" id="J3NIS4"/>
<proteinExistence type="predicted"/>
<dbReference type="VEuPathDB" id="FungiDB:GGTG_01158"/>
<evidence type="ECO:0000313" key="1">
    <source>
        <dbReference type="EMBL" id="EJT81174.1"/>
    </source>
</evidence>
<reference evidence="1" key="3">
    <citation type="submission" date="2010-09" db="EMBL/GenBank/DDBJ databases">
        <title>Annotation of Gaeumannomyces graminis var. tritici R3-111a-1.</title>
        <authorList>
            <consortium name="The Broad Institute Genome Sequencing Platform"/>
            <person name="Ma L.-J."/>
            <person name="Dead R."/>
            <person name="Young S.K."/>
            <person name="Zeng Q."/>
            <person name="Gargeya S."/>
            <person name="Fitzgerald M."/>
            <person name="Haas B."/>
            <person name="Abouelleil A."/>
            <person name="Alvarado L."/>
            <person name="Arachchi H.M."/>
            <person name="Berlin A."/>
            <person name="Brown A."/>
            <person name="Chapman S.B."/>
            <person name="Chen Z."/>
            <person name="Dunbar C."/>
            <person name="Freedman E."/>
            <person name="Gearin G."/>
            <person name="Gellesch M."/>
            <person name="Goldberg J."/>
            <person name="Griggs A."/>
            <person name="Gujja S."/>
            <person name="Heiman D."/>
            <person name="Howarth C."/>
            <person name="Larson L."/>
            <person name="Lui A."/>
            <person name="MacDonald P.J.P."/>
            <person name="Mehta T."/>
            <person name="Montmayeur A."/>
            <person name="Murphy C."/>
            <person name="Neiman D."/>
            <person name="Pearson M."/>
            <person name="Priest M."/>
            <person name="Roberts A."/>
            <person name="Saif S."/>
            <person name="Shea T."/>
            <person name="Shenoy N."/>
            <person name="Sisk P."/>
            <person name="Stolte C."/>
            <person name="Sykes S."/>
            <person name="Yandava C."/>
            <person name="Wortman J."/>
            <person name="Nusbaum C."/>
            <person name="Birren B."/>
        </authorList>
    </citation>
    <scope>NUCLEOTIDE SEQUENCE</scope>
    <source>
        <strain evidence="1">R3-111a-1</strain>
    </source>
</reference>
<evidence type="ECO:0000313" key="3">
    <source>
        <dbReference type="Proteomes" id="UP000006039"/>
    </source>
</evidence>
<organism evidence="1">
    <name type="scientific">Gaeumannomyces tritici (strain R3-111a-1)</name>
    <name type="common">Wheat and barley take-all root rot fungus</name>
    <name type="synonym">Gaeumannomyces graminis var. tritici</name>
    <dbReference type="NCBI Taxonomy" id="644352"/>
    <lineage>
        <taxon>Eukaryota</taxon>
        <taxon>Fungi</taxon>
        <taxon>Dikarya</taxon>
        <taxon>Ascomycota</taxon>
        <taxon>Pezizomycotina</taxon>
        <taxon>Sordariomycetes</taxon>
        <taxon>Sordariomycetidae</taxon>
        <taxon>Magnaporthales</taxon>
        <taxon>Magnaporthaceae</taxon>
        <taxon>Gaeumannomyces</taxon>
    </lineage>
</organism>
<dbReference type="Proteomes" id="UP000006039">
    <property type="component" value="Unassembled WGS sequence"/>
</dbReference>
<name>J3NIS4_GAET3</name>
<gene>
    <name evidence="2" type="primary">20341616</name>
    <name evidence="1" type="ORF">GGTG_01158</name>
</gene>
<dbReference type="RefSeq" id="XP_009217183.1">
    <property type="nucleotide sequence ID" value="XM_009218919.1"/>
</dbReference>
<reference evidence="2" key="4">
    <citation type="journal article" date="2015" name="G3 (Bethesda)">
        <title>Genome sequences of three phytopathogenic species of the Magnaporthaceae family of fungi.</title>
        <authorList>
            <person name="Okagaki L.H."/>
            <person name="Nunes C.C."/>
            <person name="Sailsbery J."/>
            <person name="Clay B."/>
            <person name="Brown D."/>
            <person name="John T."/>
            <person name="Oh Y."/>
            <person name="Young N."/>
            <person name="Fitzgerald M."/>
            <person name="Haas B.J."/>
            <person name="Zeng Q."/>
            <person name="Young S."/>
            <person name="Adiconis X."/>
            <person name="Fan L."/>
            <person name="Levin J.Z."/>
            <person name="Mitchell T.K."/>
            <person name="Okubara P.A."/>
            <person name="Farman M.L."/>
            <person name="Kohn L.M."/>
            <person name="Birren B."/>
            <person name="Ma L.-J."/>
            <person name="Dean R.A."/>
        </authorList>
    </citation>
    <scope>NUCLEOTIDE SEQUENCE</scope>
    <source>
        <strain evidence="2">R3-111a-1</strain>
    </source>
</reference>
<dbReference type="EnsemblFungi" id="EJT81174">
    <property type="protein sequence ID" value="EJT81174"/>
    <property type="gene ID" value="GGTG_01158"/>
</dbReference>
<reference evidence="1" key="2">
    <citation type="submission" date="2010-07" db="EMBL/GenBank/DDBJ databases">
        <authorList>
            <consortium name="The Broad Institute Genome Sequencing Platform"/>
            <consortium name="Broad Institute Genome Sequencing Center for Infectious Disease"/>
            <person name="Ma L.-J."/>
            <person name="Dead R."/>
            <person name="Young S."/>
            <person name="Zeng Q."/>
            <person name="Koehrsen M."/>
            <person name="Alvarado L."/>
            <person name="Berlin A."/>
            <person name="Chapman S.B."/>
            <person name="Chen Z."/>
            <person name="Freedman E."/>
            <person name="Gellesch M."/>
            <person name="Goldberg J."/>
            <person name="Griggs A."/>
            <person name="Gujja S."/>
            <person name="Heilman E.R."/>
            <person name="Heiman D."/>
            <person name="Hepburn T."/>
            <person name="Howarth C."/>
            <person name="Jen D."/>
            <person name="Larson L."/>
            <person name="Mehta T."/>
            <person name="Neiman D."/>
            <person name="Pearson M."/>
            <person name="Roberts A."/>
            <person name="Saif S."/>
            <person name="Shea T."/>
            <person name="Shenoy N."/>
            <person name="Sisk P."/>
            <person name="Stolte C."/>
            <person name="Sykes S."/>
            <person name="Walk T."/>
            <person name="White J."/>
            <person name="Yandava C."/>
            <person name="Haas B."/>
            <person name="Nusbaum C."/>
            <person name="Birren B."/>
        </authorList>
    </citation>
    <scope>NUCLEOTIDE SEQUENCE</scope>
    <source>
        <strain evidence="1">R3-111a-1</strain>
    </source>
</reference>
<reference evidence="3" key="1">
    <citation type="submission" date="2010-07" db="EMBL/GenBank/DDBJ databases">
        <title>The genome sequence of Gaeumannomyces graminis var. tritici strain R3-111a-1.</title>
        <authorList>
            <consortium name="The Broad Institute Genome Sequencing Platform"/>
            <person name="Ma L.-J."/>
            <person name="Dead R."/>
            <person name="Young S."/>
            <person name="Zeng Q."/>
            <person name="Koehrsen M."/>
            <person name="Alvarado L."/>
            <person name="Berlin A."/>
            <person name="Chapman S.B."/>
            <person name="Chen Z."/>
            <person name="Freedman E."/>
            <person name="Gellesch M."/>
            <person name="Goldberg J."/>
            <person name="Griggs A."/>
            <person name="Gujja S."/>
            <person name="Heilman E.R."/>
            <person name="Heiman D."/>
            <person name="Hepburn T."/>
            <person name="Howarth C."/>
            <person name="Jen D."/>
            <person name="Larson L."/>
            <person name="Mehta T."/>
            <person name="Neiman D."/>
            <person name="Pearson M."/>
            <person name="Roberts A."/>
            <person name="Saif S."/>
            <person name="Shea T."/>
            <person name="Shenoy N."/>
            <person name="Sisk P."/>
            <person name="Stolte C."/>
            <person name="Sykes S."/>
            <person name="Walk T."/>
            <person name="White J."/>
            <person name="Yandava C."/>
            <person name="Haas B."/>
            <person name="Nusbaum C."/>
            <person name="Birren B."/>
        </authorList>
    </citation>
    <scope>NUCLEOTIDE SEQUENCE [LARGE SCALE GENOMIC DNA]</scope>
    <source>
        <strain evidence="3">R3-111a-1</strain>
    </source>
</reference>